<protein>
    <submittedName>
        <fullName evidence="2">Uncharacterized protein</fullName>
    </submittedName>
</protein>
<organism evidence="2 3">
    <name type="scientific">Streblomastix strix</name>
    <dbReference type="NCBI Taxonomy" id="222440"/>
    <lineage>
        <taxon>Eukaryota</taxon>
        <taxon>Metamonada</taxon>
        <taxon>Preaxostyla</taxon>
        <taxon>Oxymonadida</taxon>
        <taxon>Streblomastigidae</taxon>
        <taxon>Streblomastix</taxon>
    </lineage>
</organism>
<evidence type="ECO:0000313" key="3">
    <source>
        <dbReference type="Proteomes" id="UP000324800"/>
    </source>
</evidence>
<proteinExistence type="predicted"/>
<keyword evidence="1" id="KW-0472">Membrane</keyword>
<feature type="non-terminal residue" evidence="2">
    <location>
        <position position="221"/>
    </location>
</feature>
<keyword evidence="1" id="KW-1133">Transmembrane helix</keyword>
<feature type="transmembrane region" description="Helical" evidence="1">
    <location>
        <begin position="6"/>
        <end position="26"/>
    </location>
</feature>
<dbReference type="EMBL" id="SNRW01027627">
    <property type="protein sequence ID" value="KAA6359962.1"/>
    <property type="molecule type" value="Genomic_DNA"/>
</dbReference>
<name>A0A5J4TPW4_9EUKA</name>
<dbReference type="AlphaFoldDB" id="A0A5J4TPW4"/>
<evidence type="ECO:0000256" key="1">
    <source>
        <dbReference type="SAM" id="Phobius"/>
    </source>
</evidence>
<keyword evidence="1" id="KW-0812">Transmembrane</keyword>
<comment type="caution">
    <text evidence="2">The sequence shown here is derived from an EMBL/GenBank/DDBJ whole genome shotgun (WGS) entry which is preliminary data.</text>
</comment>
<reference evidence="2 3" key="1">
    <citation type="submission" date="2019-03" db="EMBL/GenBank/DDBJ databases">
        <title>Single cell metagenomics reveals metabolic interactions within the superorganism composed of flagellate Streblomastix strix and complex community of Bacteroidetes bacteria on its surface.</title>
        <authorList>
            <person name="Treitli S.C."/>
            <person name="Kolisko M."/>
            <person name="Husnik F."/>
            <person name="Keeling P."/>
            <person name="Hampl V."/>
        </authorList>
    </citation>
    <scope>NUCLEOTIDE SEQUENCE [LARGE SCALE GENOMIC DNA]</scope>
    <source>
        <strain evidence="2">ST1C</strain>
    </source>
</reference>
<dbReference type="Proteomes" id="UP000324800">
    <property type="component" value="Unassembled WGS sequence"/>
</dbReference>
<accession>A0A5J4TPW4</accession>
<evidence type="ECO:0000313" key="2">
    <source>
        <dbReference type="EMBL" id="KAA6359962.1"/>
    </source>
</evidence>
<gene>
    <name evidence="2" type="ORF">EZS28_044511</name>
</gene>
<sequence>MLQFNYPEMYWGFTIVLVFAFVFMVYRKSRTHQKALSETEQTVKKNWDLMNIYAIRAKEERIRAEQIEQERIRQERQESRQIRQITQKDIQKQQQMKAQKEMVFDMILERAQQKYLWKQTNAGIIDASKSGLNLEDEKEEEKLLWTFQQQFNLFPNQTPKQIAQSIKQVIDIQKKIIQHLDKSEKRDRKKLHRVLGITNDDKPVDNRAEEIETILKAQLLK</sequence>